<proteinExistence type="predicted"/>
<organism evidence="2">
    <name type="scientific">marine metagenome</name>
    <dbReference type="NCBI Taxonomy" id="408172"/>
    <lineage>
        <taxon>unclassified sequences</taxon>
        <taxon>metagenomes</taxon>
        <taxon>ecological metagenomes</taxon>
    </lineage>
</organism>
<gene>
    <name evidence="2" type="ORF">METZ01_LOCUS109329</name>
</gene>
<keyword evidence="1" id="KW-0175">Coiled coil</keyword>
<dbReference type="EMBL" id="UINC01013013">
    <property type="protein sequence ID" value="SVA56475.1"/>
    <property type="molecule type" value="Genomic_DNA"/>
</dbReference>
<evidence type="ECO:0000256" key="1">
    <source>
        <dbReference type="SAM" id="Coils"/>
    </source>
</evidence>
<protein>
    <submittedName>
        <fullName evidence="2">Uncharacterized protein</fullName>
    </submittedName>
</protein>
<feature type="coiled-coil region" evidence="1">
    <location>
        <begin position="83"/>
        <end position="159"/>
    </location>
</feature>
<reference evidence="2" key="1">
    <citation type="submission" date="2018-05" db="EMBL/GenBank/DDBJ databases">
        <authorList>
            <person name="Lanie J.A."/>
            <person name="Ng W.-L."/>
            <person name="Kazmierczak K.M."/>
            <person name="Andrzejewski T.M."/>
            <person name="Davidsen T.M."/>
            <person name="Wayne K.J."/>
            <person name="Tettelin H."/>
            <person name="Glass J.I."/>
            <person name="Rusch D."/>
            <person name="Podicherti R."/>
            <person name="Tsui H.-C.T."/>
            <person name="Winkler M.E."/>
        </authorList>
    </citation>
    <scope>NUCLEOTIDE SEQUENCE</scope>
</reference>
<accession>A0A381WVC8</accession>
<evidence type="ECO:0000313" key="2">
    <source>
        <dbReference type="EMBL" id="SVA56475.1"/>
    </source>
</evidence>
<sequence length="160" mass="18915">MTLFNTLKHIVRHYLRVSLDAFPKKIPKEVQVFRSDCEKLVERYNTLLKEISEYMKDHSKPNQEDPENSAITLSYYDTDSFFLISIKEDLEILTNDCEELLEKGVRHPGDIQLQNGAIEQNLKQLRELRRYSEQIETALDEYEENIMKIEEEISNNTLCN</sequence>
<dbReference type="AlphaFoldDB" id="A0A381WVC8"/>
<name>A0A381WVC8_9ZZZZ</name>